<feature type="domain" description="Peptidase A1" evidence="3">
    <location>
        <begin position="53"/>
        <end position="412"/>
    </location>
</feature>
<evidence type="ECO:0000313" key="4">
    <source>
        <dbReference type="EMBL" id="CAI9097461.1"/>
    </source>
</evidence>
<sequence length="432" mass="47171">MASKFAFTLLIIFFISQIYLCFVPKTAGALLAQAPPTNALVLPVLKDGTTSLHIVNILKGTPLKSIPYVVDLNGKFLSFSCEQGYSSSTYNAPICQSTQCSLFGTHFCKKCSSFLTKSGCRNNTCAVIATNPLTRQNVVGEIAQDVVAFQTLENGSNNPRSLAVLRHLMFACVPSSFFQGPLPNNVQGLAGFNQDQTSLPRQLSSKFGLHPKFALCLSSENNETGVIFFGNASYRIASRNDFSQALQYTPLSIGSRGEYFVTIKSIMINHKPVQFNTALLSRTMISTINPYTTLEHSIFQSVTQVFAKEFSAIGASQTNAVSPFGACFNKLPRHVTKDGILGAPIIDFVMQNENVTWSINGSNSLFQARPGIWCLAFVDGGFNPRASIVLGAFQLEDHIVEFDLSRSLLGFTQTVLSKDDSKCSQFNFNSTI</sequence>
<dbReference type="Pfam" id="PF14543">
    <property type="entry name" value="TAXi_N"/>
    <property type="match status" value="1"/>
</dbReference>
<dbReference type="Proteomes" id="UP001161247">
    <property type="component" value="Chromosome 3"/>
</dbReference>
<reference evidence="4" key="1">
    <citation type="submission" date="2023-03" db="EMBL/GenBank/DDBJ databases">
        <authorList>
            <person name="Julca I."/>
        </authorList>
    </citation>
    <scope>NUCLEOTIDE SEQUENCE</scope>
</reference>
<dbReference type="PANTHER" id="PTHR47965:SF28">
    <property type="entry name" value="BASIC 7S GLOBULIN"/>
    <property type="match status" value="1"/>
</dbReference>
<dbReference type="SUPFAM" id="SSF50630">
    <property type="entry name" value="Acid proteases"/>
    <property type="match status" value="1"/>
</dbReference>
<dbReference type="PROSITE" id="PS51767">
    <property type="entry name" value="PEPTIDASE_A1"/>
    <property type="match status" value="1"/>
</dbReference>
<organism evidence="4 5">
    <name type="scientific">Oldenlandia corymbosa var. corymbosa</name>
    <dbReference type="NCBI Taxonomy" id="529605"/>
    <lineage>
        <taxon>Eukaryota</taxon>
        <taxon>Viridiplantae</taxon>
        <taxon>Streptophyta</taxon>
        <taxon>Embryophyta</taxon>
        <taxon>Tracheophyta</taxon>
        <taxon>Spermatophyta</taxon>
        <taxon>Magnoliopsida</taxon>
        <taxon>eudicotyledons</taxon>
        <taxon>Gunneridae</taxon>
        <taxon>Pentapetalae</taxon>
        <taxon>asterids</taxon>
        <taxon>lamiids</taxon>
        <taxon>Gentianales</taxon>
        <taxon>Rubiaceae</taxon>
        <taxon>Rubioideae</taxon>
        <taxon>Spermacoceae</taxon>
        <taxon>Hedyotis-Oldenlandia complex</taxon>
        <taxon>Oldenlandia</taxon>
    </lineage>
</organism>
<keyword evidence="5" id="KW-1185">Reference proteome</keyword>
<dbReference type="AlphaFoldDB" id="A0AAV1CQ10"/>
<dbReference type="EMBL" id="OX459120">
    <property type="protein sequence ID" value="CAI9097461.1"/>
    <property type="molecule type" value="Genomic_DNA"/>
</dbReference>
<evidence type="ECO:0000313" key="5">
    <source>
        <dbReference type="Proteomes" id="UP001161247"/>
    </source>
</evidence>
<dbReference type="GO" id="GO:0004190">
    <property type="term" value="F:aspartic-type endopeptidase activity"/>
    <property type="evidence" value="ECO:0007669"/>
    <property type="project" value="InterPro"/>
</dbReference>
<dbReference type="PANTHER" id="PTHR47965">
    <property type="entry name" value="ASPARTYL PROTEASE-RELATED"/>
    <property type="match status" value="1"/>
</dbReference>
<proteinExistence type="inferred from homology"/>
<evidence type="ECO:0000256" key="1">
    <source>
        <dbReference type="ARBA" id="ARBA00007447"/>
    </source>
</evidence>
<keyword evidence="2" id="KW-1015">Disulfide bond</keyword>
<dbReference type="InterPro" id="IPR033121">
    <property type="entry name" value="PEPTIDASE_A1"/>
</dbReference>
<gene>
    <name evidence="4" type="ORF">OLC1_LOCUS7944</name>
</gene>
<name>A0AAV1CQ10_OLDCO</name>
<dbReference type="InterPro" id="IPR032799">
    <property type="entry name" value="TAXi_C"/>
</dbReference>
<dbReference type="InterPro" id="IPR001461">
    <property type="entry name" value="Aspartic_peptidase_A1"/>
</dbReference>
<dbReference type="InterPro" id="IPR032861">
    <property type="entry name" value="TAXi_N"/>
</dbReference>
<dbReference type="GO" id="GO:0006508">
    <property type="term" value="P:proteolysis"/>
    <property type="evidence" value="ECO:0007669"/>
    <property type="project" value="InterPro"/>
</dbReference>
<protein>
    <submittedName>
        <fullName evidence="4">OLC1v1033893C1</fullName>
    </submittedName>
</protein>
<dbReference type="Gene3D" id="2.40.70.10">
    <property type="entry name" value="Acid Proteases"/>
    <property type="match status" value="2"/>
</dbReference>
<accession>A0AAV1CQ10</accession>
<dbReference type="Pfam" id="PF14541">
    <property type="entry name" value="TAXi_C"/>
    <property type="match status" value="1"/>
</dbReference>
<evidence type="ECO:0000256" key="2">
    <source>
        <dbReference type="ARBA" id="ARBA00023157"/>
    </source>
</evidence>
<comment type="similarity">
    <text evidence="1">Belongs to the peptidase A1 family.</text>
</comment>
<dbReference type="InterPro" id="IPR021109">
    <property type="entry name" value="Peptidase_aspartic_dom_sf"/>
</dbReference>
<evidence type="ECO:0000259" key="3">
    <source>
        <dbReference type="PROSITE" id="PS51767"/>
    </source>
</evidence>